<accession>A0A9X2KH95</accession>
<gene>
    <name evidence="9" type="ORF">NBM05_00905</name>
</gene>
<sequence>MFEPPAAAPLAVTELISPVSGPLVDLSEVPDLLYSERLLGPGIAIEPRDGLITAPIAGTVRTCPGSHHAFYLEAGDGTQILVHVGVDAHVLRGLGFLPLVEEGQSVHATQALCLVDLEYLRIAGLPTVCTVTVTRNGDRAEFTAPGGPAVGARTALGRIRERAGRGRGRTGRDWERVGRNRERAGREWAWRDRERAGRGRADAGRGDDAAPGPPAGAPNVRGSRPR</sequence>
<protein>
    <submittedName>
        <fullName evidence="9">PTS glucose transporter subunit IIA</fullName>
    </submittedName>
</protein>
<evidence type="ECO:0000256" key="5">
    <source>
        <dbReference type="ARBA" id="ARBA00022683"/>
    </source>
</evidence>
<name>A0A9X2KH95_9MICC</name>
<dbReference type="InterPro" id="IPR011055">
    <property type="entry name" value="Dup_hybrid_motif"/>
</dbReference>
<dbReference type="Pfam" id="PF00358">
    <property type="entry name" value="PTS_EIIA_1"/>
    <property type="match status" value="1"/>
</dbReference>
<dbReference type="PANTHER" id="PTHR45008:SF1">
    <property type="entry name" value="PTS SYSTEM GLUCOSE-SPECIFIC EIIA COMPONENT"/>
    <property type="match status" value="1"/>
</dbReference>
<dbReference type="Proteomes" id="UP001139502">
    <property type="component" value="Unassembled WGS sequence"/>
</dbReference>
<dbReference type="EMBL" id="JANAFB010000001">
    <property type="protein sequence ID" value="MCP3424630.1"/>
    <property type="molecule type" value="Genomic_DNA"/>
</dbReference>
<dbReference type="InterPro" id="IPR050890">
    <property type="entry name" value="PTS_EIIA_component"/>
</dbReference>
<evidence type="ECO:0000256" key="3">
    <source>
        <dbReference type="ARBA" id="ARBA00022597"/>
    </source>
</evidence>
<keyword evidence="2" id="KW-0813">Transport</keyword>
<dbReference type="RefSeq" id="WP_254164346.1">
    <property type="nucleotide sequence ID" value="NZ_JANAFB010000001.1"/>
</dbReference>
<keyword evidence="10" id="KW-1185">Reference proteome</keyword>
<dbReference type="PANTHER" id="PTHR45008">
    <property type="entry name" value="PTS SYSTEM GLUCOSE-SPECIFIC EIIA COMPONENT"/>
    <property type="match status" value="1"/>
</dbReference>
<dbReference type="AlphaFoldDB" id="A0A9X2KH95"/>
<evidence type="ECO:0000256" key="1">
    <source>
        <dbReference type="ARBA" id="ARBA00004496"/>
    </source>
</evidence>
<feature type="compositionally biased region" description="Basic and acidic residues" evidence="7">
    <location>
        <begin position="182"/>
        <end position="208"/>
    </location>
</feature>
<dbReference type="SUPFAM" id="SSF51261">
    <property type="entry name" value="Duplicated hybrid motif"/>
    <property type="match status" value="1"/>
</dbReference>
<evidence type="ECO:0000313" key="9">
    <source>
        <dbReference type="EMBL" id="MCP3424630.1"/>
    </source>
</evidence>
<reference evidence="9" key="1">
    <citation type="submission" date="2022-06" db="EMBL/GenBank/DDBJ databases">
        <title>Rothia sp. isolated from sandalwood seedling.</title>
        <authorList>
            <person name="Tuikhar N."/>
            <person name="Kirdat K."/>
            <person name="Thorat V."/>
            <person name="Swetha P."/>
            <person name="Padma S."/>
            <person name="Sundararaj R."/>
            <person name="Yadav A."/>
        </authorList>
    </citation>
    <scope>NUCLEOTIDE SEQUENCE</scope>
    <source>
        <strain evidence="9">AR01</strain>
    </source>
</reference>
<dbReference type="NCBIfam" id="TIGR00830">
    <property type="entry name" value="PTBA"/>
    <property type="match status" value="1"/>
</dbReference>
<evidence type="ECO:0000256" key="4">
    <source>
        <dbReference type="ARBA" id="ARBA00022679"/>
    </source>
</evidence>
<organism evidence="9 10">
    <name type="scientific">Rothia santali</name>
    <dbReference type="NCBI Taxonomy" id="2949643"/>
    <lineage>
        <taxon>Bacteria</taxon>
        <taxon>Bacillati</taxon>
        <taxon>Actinomycetota</taxon>
        <taxon>Actinomycetes</taxon>
        <taxon>Micrococcales</taxon>
        <taxon>Micrococcaceae</taxon>
        <taxon>Rothia</taxon>
    </lineage>
</organism>
<keyword evidence="3 9" id="KW-0762">Sugar transport</keyword>
<evidence type="ECO:0000256" key="2">
    <source>
        <dbReference type="ARBA" id="ARBA00022448"/>
    </source>
</evidence>
<evidence type="ECO:0000256" key="7">
    <source>
        <dbReference type="SAM" id="MobiDB-lite"/>
    </source>
</evidence>
<feature type="region of interest" description="Disordered" evidence="7">
    <location>
        <begin position="182"/>
        <end position="226"/>
    </location>
</feature>
<dbReference type="Gene3D" id="2.70.70.10">
    <property type="entry name" value="Glucose Permease (Domain IIA)"/>
    <property type="match status" value="1"/>
</dbReference>
<keyword evidence="4" id="KW-0808">Transferase</keyword>
<dbReference type="GO" id="GO:0016301">
    <property type="term" value="F:kinase activity"/>
    <property type="evidence" value="ECO:0007669"/>
    <property type="project" value="UniProtKB-KW"/>
</dbReference>
<evidence type="ECO:0000259" key="8">
    <source>
        <dbReference type="PROSITE" id="PS51093"/>
    </source>
</evidence>
<keyword evidence="5" id="KW-0598">Phosphotransferase system</keyword>
<proteinExistence type="predicted"/>
<feature type="compositionally biased region" description="Low complexity" evidence="7">
    <location>
        <begin position="217"/>
        <end position="226"/>
    </location>
</feature>
<dbReference type="InterPro" id="IPR001127">
    <property type="entry name" value="PTS_EIIA_1_perm"/>
</dbReference>
<comment type="subcellular location">
    <subcellularLocation>
        <location evidence="1">Cytoplasm</location>
    </subcellularLocation>
</comment>
<evidence type="ECO:0000313" key="10">
    <source>
        <dbReference type="Proteomes" id="UP001139502"/>
    </source>
</evidence>
<feature type="domain" description="PTS EIIA type-1" evidence="8">
    <location>
        <begin position="31"/>
        <end position="135"/>
    </location>
</feature>
<keyword evidence="6" id="KW-0418">Kinase</keyword>
<dbReference type="GO" id="GO:0005737">
    <property type="term" value="C:cytoplasm"/>
    <property type="evidence" value="ECO:0007669"/>
    <property type="project" value="UniProtKB-SubCell"/>
</dbReference>
<comment type="caution">
    <text evidence="9">The sequence shown here is derived from an EMBL/GenBank/DDBJ whole genome shotgun (WGS) entry which is preliminary data.</text>
</comment>
<dbReference type="PROSITE" id="PS51093">
    <property type="entry name" value="PTS_EIIA_TYPE_1"/>
    <property type="match status" value="1"/>
</dbReference>
<evidence type="ECO:0000256" key="6">
    <source>
        <dbReference type="ARBA" id="ARBA00022777"/>
    </source>
</evidence>
<dbReference type="GO" id="GO:0009401">
    <property type="term" value="P:phosphoenolpyruvate-dependent sugar phosphotransferase system"/>
    <property type="evidence" value="ECO:0007669"/>
    <property type="project" value="UniProtKB-KW"/>
</dbReference>